<dbReference type="KEGG" id="ddi:DDB_G0285651"/>
<dbReference type="PaxDb" id="44689-DDB0186639"/>
<dbReference type="dictyBase" id="DDB_G0285651"/>
<organism evidence="2 3">
    <name type="scientific">Dictyostelium discoideum</name>
    <name type="common">Social amoeba</name>
    <dbReference type="NCBI Taxonomy" id="44689"/>
    <lineage>
        <taxon>Eukaryota</taxon>
        <taxon>Amoebozoa</taxon>
        <taxon>Evosea</taxon>
        <taxon>Eumycetozoa</taxon>
        <taxon>Dictyostelia</taxon>
        <taxon>Dictyosteliales</taxon>
        <taxon>Dictyosteliaceae</taxon>
        <taxon>Dictyostelium</taxon>
    </lineage>
</organism>
<evidence type="ECO:0000313" key="2">
    <source>
        <dbReference type="EMBL" id="EAL64663.1"/>
    </source>
</evidence>
<dbReference type="Proteomes" id="UP000002195">
    <property type="component" value="Unassembled WGS sequence"/>
</dbReference>
<dbReference type="VEuPathDB" id="AmoebaDB:DDB_G0285651"/>
<protein>
    <submittedName>
        <fullName evidence="2">Uncharacterized protein</fullName>
    </submittedName>
</protein>
<dbReference type="EMBL" id="AAFI02000079">
    <property type="protein sequence ID" value="EAL64663.1"/>
    <property type="molecule type" value="Genomic_DNA"/>
</dbReference>
<dbReference type="RefSeq" id="XP_638197.1">
    <property type="nucleotide sequence ID" value="XM_633105.1"/>
</dbReference>
<accession>Q54MU6</accession>
<dbReference type="AlphaFoldDB" id="Q54MU6"/>
<dbReference type="HOGENOM" id="CLU_2946474_0_0_1"/>
<dbReference type="GeneID" id="8625243"/>
<gene>
    <name evidence="2" type="ORF">DDB_G0285651</name>
</gene>
<feature type="region of interest" description="Disordered" evidence="1">
    <location>
        <begin position="14"/>
        <end position="51"/>
    </location>
</feature>
<evidence type="ECO:0000313" key="3">
    <source>
        <dbReference type="Proteomes" id="UP000002195"/>
    </source>
</evidence>
<comment type="caution">
    <text evidence="2">The sequence shown here is derived from an EMBL/GenBank/DDBJ whole genome shotgun (WGS) entry which is preliminary data.</text>
</comment>
<dbReference type="InParanoid" id="Q54MU6"/>
<sequence>MNIGFNKLNLINLKDATQSNQSTEPSKGRRKRLTPRPEQSKPPQMALINKEKKVLEILEE</sequence>
<name>Q54MU6_DICDI</name>
<evidence type="ECO:0000256" key="1">
    <source>
        <dbReference type="SAM" id="MobiDB-lite"/>
    </source>
</evidence>
<reference evidence="2 3" key="1">
    <citation type="journal article" date="2005" name="Nature">
        <title>The genome of the social amoeba Dictyostelium discoideum.</title>
        <authorList>
            <consortium name="The Dictyostelium discoideum Sequencing Consortium"/>
            <person name="Eichinger L."/>
            <person name="Pachebat J.A."/>
            <person name="Glockner G."/>
            <person name="Rajandream M.A."/>
            <person name="Sucgang R."/>
            <person name="Berriman M."/>
            <person name="Song J."/>
            <person name="Olsen R."/>
            <person name="Szafranski K."/>
            <person name="Xu Q."/>
            <person name="Tunggal B."/>
            <person name="Kummerfeld S."/>
            <person name="Madera M."/>
            <person name="Konfortov B.A."/>
            <person name="Rivero F."/>
            <person name="Bankier A.T."/>
            <person name="Lehmann R."/>
            <person name="Hamlin N."/>
            <person name="Davies R."/>
            <person name="Gaudet P."/>
            <person name="Fey P."/>
            <person name="Pilcher K."/>
            <person name="Chen G."/>
            <person name="Saunders D."/>
            <person name="Sodergren E."/>
            <person name="Davis P."/>
            <person name="Kerhornou A."/>
            <person name="Nie X."/>
            <person name="Hall N."/>
            <person name="Anjard C."/>
            <person name="Hemphill L."/>
            <person name="Bason N."/>
            <person name="Farbrother P."/>
            <person name="Desany B."/>
            <person name="Just E."/>
            <person name="Morio T."/>
            <person name="Rost R."/>
            <person name="Churcher C."/>
            <person name="Cooper J."/>
            <person name="Haydock S."/>
            <person name="van Driessche N."/>
            <person name="Cronin A."/>
            <person name="Goodhead I."/>
            <person name="Muzny D."/>
            <person name="Mourier T."/>
            <person name="Pain A."/>
            <person name="Lu M."/>
            <person name="Harper D."/>
            <person name="Lindsay R."/>
            <person name="Hauser H."/>
            <person name="James K."/>
            <person name="Quiles M."/>
            <person name="Madan Babu M."/>
            <person name="Saito T."/>
            <person name="Buchrieser C."/>
            <person name="Wardroper A."/>
            <person name="Felder M."/>
            <person name="Thangavelu M."/>
            <person name="Johnson D."/>
            <person name="Knights A."/>
            <person name="Loulseged H."/>
            <person name="Mungall K."/>
            <person name="Oliver K."/>
            <person name="Price C."/>
            <person name="Quail M.A."/>
            <person name="Urushihara H."/>
            <person name="Hernandez J."/>
            <person name="Rabbinowitsch E."/>
            <person name="Steffen D."/>
            <person name="Sanders M."/>
            <person name="Ma J."/>
            <person name="Kohara Y."/>
            <person name="Sharp S."/>
            <person name="Simmonds M."/>
            <person name="Spiegler S."/>
            <person name="Tivey A."/>
            <person name="Sugano S."/>
            <person name="White B."/>
            <person name="Walker D."/>
            <person name="Woodward J."/>
            <person name="Winckler T."/>
            <person name="Tanaka Y."/>
            <person name="Shaulsky G."/>
            <person name="Schleicher M."/>
            <person name="Weinstock G."/>
            <person name="Rosenthal A."/>
            <person name="Cox E.C."/>
            <person name="Chisholm R.L."/>
            <person name="Gibbs R."/>
            <person name="Loomis W.F."/>
            <person name="Platzer M."/>
            <person name="Kay R.R."/>
            <person name="Williams J."/>
            <person name="Dear P.H."/>
            <person name="Noegel A.A."/>
            <person name="Barrell B."/>
            <person name="Kuspa A."/>
        </authorList>
    </citation>
    <scope>NUCLEOTIDE SEQUENCE [LARGE SCALE GENOMIC DNA]</scope>
    <source>
        <strain evidence="2 3">AX4</strain>
    </source>
</reference>
<keyword evidence="3" id="KW-1185">Reference proteome</keyword>
<proteinExistence type="predicted"/>
<feature type="compositionally biased region" description="Polar residues" evidence="1">
    <location>
        <begin position="15"/>
        <end position="25"/>
    </location>
</feature>